<accession>A0A1E3P3P9</accession>
<organism evidence="1 2">
    <name type="scientific">Wickerhamomyces anomalus (strain ATCC 58044 / CBS 1984 / NCYC 433 / NRRL Y-366-8)</name>
    <name type="common">Yeast</name>
    <name type="synonym">Hansenula anomala</name>
    <dbReference type="NCBI Taxonomy" id="683960"/>
    <lineage>
        <taxon>Eukaryota</taxon>
        <taxon>Fungi</taxon>
        <taxon>Dikarya</taxon>
        <taxon>Ascomycota</taxon>
        <taxon>Saccharomycotina</taxon>
        <taxon>Saccharomycetes</taxon>
        <taxon>Phaffomycetales</taxon>
        <taxon>Wickerhamomycetaceae</taxon>
        <taxon>Wickerhamomyces</taxon>
    </lineage>
</organism>
<dbReference type="STRING" id="683960.A0A1E3P3P9"/>
<keyword evidence="2" id="KW-1185">Reference proteome</keyword>
<name>A0A1E3P3P9_WICAA</name>
<gene>
    <name evidence="1" type="ORF">WICANDRAFT_113523</name>
</gene>
<proteinExistence type="predicted"/>
<protein>
    <recommendedName>
        <fullName evidence="3">HMG box domain-containing protein</fullName>
    </recommendedName>
</protein>
<sequence>MDSSVIDTIFSEECLASVTFKLKKKETSKSKTFEKKRFPVVVRPKVPVIPTDNHQFVNFTEESSTVPSSTVYCPKSDVARPRNKFIIARSVLSKPVKSIFKGSTDDVSRIISIIWHNHSAGNFQFYFQYLSFLEDQWHESYYPLYHYHPKKKTQKHLSTASNTRRGNMSSVVFINDTGNALTKEHSPSPSPSVNSAKDINDVSKYVDLCTSTYMAPPINESKDHGKFSKPSSYKDCTMKFSLNKVTKPKKSKKTKPQNDDMMKHYFQTFKSPLYGDRGEDICFNTE</sequence>
<evidence type="ECO:0000313" key="2">
    <source>
        <dbReference type="Proteomes" id="UP000094112"/>
    </source>
</evidence>
<dbReference type="OrthoDB" id="3981283at2759"/>
<dbReference type="EMBL" id="KV454211">
    <property type="protein sequence ID" value="ODQ59507.1"/>
    <property type="molecule type" value="Genomic_DNA"/>
</dbReference>
<dbReference type="GeneID" id="30197759"/>
<dbReference type="Proteomes" id="UP000094112">
    <property type="component" value="Unassembled WGS sequence"/>
</dbReference>
<dbReference type="AlphaFoldDB" id="A0A1E3P3P9"/>
<reference evidence="1 2" key="1">
    <citation type="journal article" date="2016" name="Proc. Natl. Acad. Sci. U.S.A.">
        <title>Comparative genomics of biotechnologically important yeasts.</title>
        <authorList>
            <person name="Riley R."/>
            <person name="Haridas S."/>
            <person name="Wolfe K.H."/>
            <person name="Lopes M.R."/>
            <person name="Hittinger C.T."/>
            <person name="Goeker M."/>
            <person name="Salamov A.A."/>
            <person name="Wisecaver J.H."/>
            <person name="Long T.M."/>
            <person name="Calvey C.H."/>
            <person name="Aerts A.L."/>
            <person name="Barry K.W."/>
            <person name="Choi C."/>
            <person name="Clum A."/>
            <person name="Coughlan A.Y."/>
            <person name="Deshpande S."/>
            <person name="Douglass A.P."/>
            <person name="Hanson S.J."/>
            <person name="Klenk H.-P."/>
            <person name="LaButti K.M."/>
            <person name="Lapidus A."/>
            <person name="Lindquist E.A."/>
            <person name="Lipzen A.M."/>
            <person name="Meier-Kolthoff J.P."/>
            <person name="Ohm R.A."/>
            <person name="Otillar R.P."/>
            <person name="Pangilinan J.L."/>
            <person name="Peng Y."/>
            <person name="Rokas A."/>
            <person name="Rosa C.A."/>
            <person name="Scheuner C."/>
            <person name="Sibirny A.A."/>
            <person name="Slot J.C."/>
            <person name="Stielow J.B."/>
            <person name="Sun H."/>
            <person name="Kurtzman C.P."/>
            <person name="Blackwell M."/>
            <person name="Grigoriev I.V."/>
            <person name="Jeffries T.W."/>
        </authorList>
    </citation>
    <scope>NUCLEOTIDE SEQUENCE [LARGE SCALE GENOMIC DNA]</scope>
    <source>
        <strain evidence="2">ATCC 58044 / CBS 1984 / NCYC 433 / NRRL Y-366-8</strain>
    </source>
</reference>
<dbReference type="RefSeq" id="XP_019038714.1">
    <property type="nucleotide sequence ID" value="XM_019180513.1"/>
</dbReference>
<evidence type="ECO:0000313" key="1">
    <source>
        <dbReference type="EMBL" id="ODQ59507.1"/>
    </source>
</evidence>
<evidence type="ECO:0008006" key="3">
    <source>
        <dbReference type="Google" id="ProtNLM"/>
    </source>
</evidence>